<sequence>MFPVNQDINASKNGSSGAFTSPGYPGNYPNNAHYTWTLTTGYSNATVIIDITDFNVVKYHGTPTCEDYLQIERIKPHYMPIMKRCGKFKPFYIELDGNIFVVTFVSDNIQNARGSNLSWKGIMVTRKSTRAQQILTLSYQETVVIETMKLLNDVSSDHNLQQTEHNECTYIEVIEHEYDYTIGDIAPVSANIL</sequence>
<evidence type="ECO:0000256" key="3">
    <source>
        <dbReference type="PROSITE-ProRule" id="PRU00059"/>
    </source>
</evidence>
<dbReference type="InterPro" id="IPR000859">
    <property type="entry name" value="CUB_dom"/>
</dbReference>
<protein>
    <recommendedName>
        <fullName evidence="4">CUB domain-containing protein</fullName>
    </recommendedName>
</protein>
<dbReference type="SUPFAM" id="SSF49854">
    <property type="entry name" value="Spermadhesin, CUB domain"/>
    <property type="match status" value="1"/>
</dbReference>
<evidence type="ECO:0000256" key="2">
    <source>
        <dbReference type="ARBA" id="ARBA00023157"/>
    </source>
</evidence>
<name>A0A8W8JUR4_MAGGI</name>
<evidence type="ECO:0000313" key="6">
    <source>
        <dbReference type="Proteomes" id="UP000005408"/>
    </source>
</evidence>
<evidence type="ECO:0000313" key="5">
    <source>
        <dbReference type="EnsemblMetazoa" id="G20940.1:cds"/>
    </source>
</evidence>
<reference evidence="5" key="1">
    <citation type="submission" date="2022-08" db="UniProtKB">
        <authorList>
            <consortium name="EnsemblMetazoa"/>
        </authorList>
    </citation>
    <scope>IDENTIFICATION</scope>
    <source>
        <strain evidence="5">05x7-T-G4-1.051#20</strain>
    </source>
</reference>
<evidence type="ECO:0000256" key="1">
    <source>
        <dbReference type="ARBA" id="ARBA00022737"/>
    </source>
</evidence>
<dbReference type="Proteomes" id="UP000005408">
    <property type="component" value="Unassembled WGS sequence"/>
</dbReference>
<proteinExistence type="predicted"/>
<dbReference type="CDD" id="cd00041">
    <property type="entry name" value="CUB"/>
    <property type="match status" value="1"/>
</dbReference>
<dbReference type="PANTHER" id="PTHR24251">
    <property type="entry name" value="OVOCHYMASE-RELATED"/>
    <property type="match status" value="1"/>
</dbReference>
<accession>A0A8W8JUR4</accession>
<dbReference type="PROSITE" id="PS01180">
    <property type="entry name" value="CUB"/>
    <property type="match status" value="1"/>
</dbReference>
<evidence type="ECO:0000259" key="4">
    <source>
        <dbReference type="PROSITE" id="PS01180"/>
    </source>
</evidence>
<comment type="caution">
    <text evidence="3">Lacks conserved residue(s) required for the propagation of feature annotation.</text>
</comment>
<keyword evidence="2" id="KW-1015">Disulfide bond</keyword>
<dbReference type="InterPro" id="IPR035914">
    <property type="entry name" value="Sperma_CUB_dom_sf"/>
</dbReference>
<dbReference type="EnsemblMetazoa" id="G20940.1">
    <property type="protein sequence ID" value="G20940.1:cds"/>
    <property type="gene ID" value="G20940"/>
</dbReference>
<keyword evidence="1" id="KW-0677">Repeat</keyword>
<dbReference type="AlphaFoldDB" id="A0A8W8JUR4"/>
<dbReference type="Gene3D" id="2.60.120.290">
    <property type="entry name" value="Spermadhesin, CUB domain"/>
    <property type="match status" value="1"/>
</dbReference>
<dbReference type="SMART" id="SM00042">
    <property type="entry name" value="CUB"/>
    <property type="match status" value="1"/>
</dbReference>
<organism evidence="5 6">
    <name type="scientific">Magallana gigas</name>
    <name type="common">Pacific oyster</name>
    <name type="synonym">Crassostrea gigas</name>
    <dbReference type="NCBI Taxonomy" id="29159"/>
    <lineage>
        <taxon>Eukaryota</taxon>
        <taxon>Metazoa</taxon>
        <taxon>Spiralia</taxon>
        <taxon>Lophotrochozoa</taxon>
        <taxon>Mollusca</taxon>
        <taxon>Bivalvia</taxon>
        <taxon>Autobranchia</taxon>
        <taxon>Pteriomorphia</taxon>
        <taxon>Ostreida</taxon>
        <taxon>Ostreoidea</taxon>
        <taxon>Ostreidae</taxon>
        <taxon>Magallana</taxon>
    </lineage>
</organism>
<dbReference type="Pfam" id="PF00431">
    <property type="entry name" value="CUB"/>
    <property type="match status" value="1"/>
</dbReference>
<feature type="domain" description="CUB" evidence="4">
    <location>
        <begin position="4"/>
        <end position="122"/>
    </location>
</feature>
<keyword evidence="6" id="KW-1185">Reference proteome</keyword>